<evidence type="ECO:0000313" key="2">
    <source>
        <dbReference type="Proteomes" id="UP000034799"/>
    </source>
</evidence>
<protein>
    <recommendedName>
        <fullName evidence="3">DUF11 domain-containing protein</fullName>
    </recommendedName>
</protein>
<dbReference type="EMBL" id="LBWK01000001">
    <property type="protein sequence ID" value="KKR06354.1"/>
    <property type="molecule type" value="Genomic_DNA"/>
</dbReference>
<reference evidence="1 2" key="1">
    <citation type="journal article" date="2015" name="Nature">
        <title>rRNA introns, odd ribosomes, and small enigmatic genomes across a large radiation of phyla.</title>
        <authorList>
            <person name="Brown C.T."/>
            <person name="Hug L.A."/>
            <person name="Thomas B.C."/>
            <person name="Sharon I."/>
            <person name="Castelle C.J."/>
            <person name="Singh A."/>
            <person name="Wilkins M.J."/>
            <person name="Williams K.H."/>
            <person name="Banfield J.F."/>
        </authorList>
    </citation>
    <scope>NUCLEOTIDE SEQUENCE [LARGE SCALE GENOMIC DNA]</scope>
</reference>
<name>A0A0G0MQP6_9BACT</name>
<evidence type="ECO:0008006" key="3">
    <source>
        <dbReference type="Google" id="ProtNLM"/>
    </source>
</evidence>
<evidence type="ECO:0000313" key="1">
    <source>
        <dbReference type="EMBL" id="KKR06354.1"/>
    </source>
</evidence>
<comment type="caution">
    <text evidence="1">The sequence shown here is derived from an EMBL/GenBank/DDBJ whole genome shotgun (WGS) entry which is preliminary data.</text>
</comment>
<dbReference type="Proteomes" id="UP000034799">
    <property type="component" value="Unassembled WGS sequence"/>
</dbReference>
<gene>
    <name evidence="1" type="ORF">UT34_C0001G0394</name>
</gene>
<accession>A0A0G0MQP6</accession>
<sequence>MGQIRLTTKGAILLVLALSLISFGLGYGFWKIIGSQYLSPIDSDAAGSGNVTVKCDYDPDACCTECENEGTKCSAQICNDTTGKVSCRGGKPKCDGKKPEGRYHCCDGTWSYGTDEKDACGNRSCDDKPAQNKACWCKSFDGCGVDCSFPAGTAAKVEAAAKNSCGKFMAYCKVDSLGNTKVDIGDGTKCWDSRDVCGNPAAENPCPPPIVVTNTCEGGGLTGDTSTVELKVGESTDFCGYAFDADGIDVDNIVISVDGTAVGKATVTDACTNASDPICTAHAGKKPVKWCYKFTAAAEGTRALSATWKDTKGQTGDACKAQRTVSASVLVIQDNWIADKSAGRMCVETDDPQNPTVKLDYVISITNSATDVKSISKIVDTLDSKVETDYIQLESITPDAAVEGNVITWTLTGAAAQFDPEETKTFKYTVILPKTAFGTYANKAVITPVDSENEIEVSESIIASCDVPDIVPETALLDNTPAKLAVGIFLVLVALAYAYIDPFQTGINQIFGEMRYRVSKKGRLEKSRENFEKRVVS</sequence>
<dbReference type="STRING" id="1619100.UT34_C0001G0394"/>
<dbReference type="AlphaFoldDB" id="A0A0G0MQP6"/>
<proteinExistence type="predicted"/>
<organism evidence="1 2">
    <name type="scientific">candidate division WS6 bacterium GW2011_GWF2_39_15</name>
    <dbReference type="NCBI Taxonomy" id="1619100"/>
    <lineage>
        <taxon>Bacteria</taxon>
        <taxon>Candidatus Dojkabacteria</taxon>
    </lineage>
</organism>